<dbReference type="SUPFAM" id="SSF52540">
    <property type="entry name" value="P-loop containing nucleoside triphosphate hydrolases"/>
    <property type="match status" value="2"/>
</dbReference>
<evidence type="ECO:0000313" key="12">
    <source>
        <dbReference type="Proteomes" id="UP000694723"/>
    </source>
</evidence>
<evidence type="ECO:0000259" key="9">
    <source>
        <dbReference type="SMART" id="SM00382"/>
    </source>
</evidence>
<dbReference type="InterPro" id="IPR041569">
    <property type="entry name" value="AAA_lid_3"/>
</dbReference>
<dbReference type="FunFam" id="2.40.40.20:FF:000015">
    <property type="entry name" value="spermatogenesis-associated protein 5 isoform X2"/>
    <property type="match status" value="1"/>
</dbReference>
<keyword evidence="3" id="KW-0963">Cytoplasm</keyword>
<evidence type="ECO:0000256" key="8">
    <source>
        <dbReference type="SAM" id="MobiDB-lite"/>
    </source>
</evidence>
<comment type="subcellular location">
    <subcellularLocation>
        <location evidence="1">Cytoplasm</location>
    </subcellularLocation>
</comment>
<dbReference type="EC" id="3.6.4.6" evidence="2"/>
<name>A0A8D0K955_PIG</name>
<dbReference type="Pfam" id="PF00004">
    <property type="entry name" value="AAA"/>
    <property type="match status" value="2"/>
</dbReference>
<dbReference type="Gene3D" id="2.40.40.20">
    <property type="match status" value="1"/>
</dbReference>
<feature type="domain" description="AAA+ ATPase" evidence="9">
    <location>
        <begin position="380"/>
        <end position="519"/>
    </location>
</feature>
<dbReference type="Proteomes" id="UP000694723">
    <property type="component" value="Unplaced"/>
</dbReference>
<dbReference type="InterPro" id="IPR027417">
    <property type="entry name" value="P-loop_NTPase"/>
</dbReference>
<dbReference type="PANTHER" id="PTHR23077">
    <property type="entry name" value="AAA-FAMILY ATPASE"/>
    <property type="match status" value="1"/>
</dbReference>
<dbReference type="GO" id="GO:0016887">
    <property type="term" value="F:ATP hydrolysis activity"/>
    <property type="evidence" value="ECO:0007669"/>
    <property type="project" value="InterPro"/>
</dbReference>
<evidence type="ECO:0000256" key="5">
    <source>
        <dbReference type="ARBA" id="ARBA00022840"/>
    </source>
</evidence>
<feature type="compositionally biased region" description="Basic residues" evidence="8">
    <location>
        <begin position="1"/>
        <end position="10"/>
    </location>
</feature>
<evidence type="ECO:0000256" key="4">
    <source>
        <dbReference type="ARBA" id="ARBA00022741"/>
    </source>
</evidence>
<keyword evidence="5" id="KW-0067">ATP-binding</keyword>
<dbReference type="InterPro" id="IPR009010">
    <property type="entry name" value="Asp_de-COase-like_dom_sf"/>
</dbReference>
<dbReference type="SMART" id="SM00382">
    <property type="entry name" value="AAA"/>
    <property type="match status" value="2"/>
</dbReference>
<feature type="region of interest" description="Disordered" evidence="8">
    <location>
        <begin position="1"/>
        <end position="25"/>
    </location>
</feature>
<accession>A0A8D0K955</accession>
<dbReference type="CDD" id="cd19503">
    <property type="entry name" value="RecA-like_CDC48_NLV2_r1-like"/>
    <property type="match status" value="1"/>
</dbReference>
<evidence type="ECO:0000259" key="10">
    <source>
        <dbReference type="SMART" id="SM01073"/>
    </source>
</evidence>
<dbReference type="PANTHER" id="PTHR23077:SF27">
    <property type="entry name" value="ATPASE FAMILY GENE 2 PROTEIN HOMOLOG A"/>
    <property type="match status" value="1"/>
</dbReference>
<evidence type="ECO:0000256" key="1">
    <source>
        <dbReference type="ARBA" id="ARBA00004496"/>
    </source>
</evidence>
<evidence type="ECO:0000313" key="11">
    <source>
        <dbReference type="Ensembl" id="ENSSSCP00060019786.1"/>
    </source>
</evidence>
<dbReference type="GO" id="GO:0005524">
    <property type="term" value="F:ATP binding"/>
    <property type="evidence" value="ECO:0007669"/>
    <property type="project" value="UniProtKB-KW"/>
</dbReference>
<feature type="domain" description="CDC48 N-terminal subdomain" evidence="10">
    <location>
        <begin position="39"/>
        <end position="130"/>
    </location>
</feature>
<dbReference type="Ensembl" id="ENSSSCT00060046214.1">
    <property type="protein sequence ID" value="ENSSSCP00060019786.1"/>
    <property type="gene ID" value="ENSSSCG00060034047.1"/>
</dbReference>
<proteinExistence type="inferred from homology"/>
<dbReference type="InterPro" id="IPR050168">
    <property type="entry name" value="AAA_ATPase_domain"/>
</dbReference>
<dbReference type="GO" id="GO:0005737">
    <property type="term" value="C:cytoplasm"/>
    <property type="evidence" value="ECO:0007669"/>
    <property type="project" value="UniProtKB-SubCell"/>
</dbReference>
<dbReference type="Gene3D" id="3.40.50.300">
    <property type="entry name" value="P-loop containing nucleotide triphosphate hydrolases"/>
    <property type="match status" value="2"/>
</dbReference>
<protein>
    <recommendedName>
        <fullName evidence="2">vesicle-fusing ATPase</fullName>
        <ecNumber evidence="2">3.6.4.6</ecNumber>
    </recommendedName>
</protein>
<dbReference type="Gene3D" id="1.10.8.60">
    <property type="match status" value="2"/>
</dbReference>
<reference evidence="11" key="1">
    <citation type="submission" date="2025-08" db="UniProtKB">
        <authorList>
            <consortium name="Ensembl"/>
        </authorList>
    </citation>
    <scope>IDENTIFICATION</scope>
</reference>
<evidence type="ECO:0000256" key="6">
    <source>
        <dbReference type="ARBA" id="ARBA00048883"/>
    </source>
</evidence>
<comment type="catalytic activity">
    <reaction evidence="6">
        <text>ATP + H2O = ADP + phosphate + H(+)</text>
        <dbReference type="Rhea" id="RHEA:13065"/>
        <dbReference type="ChEBI" id="CHEBI:15377"/>
        <dbReference type="ChEBI" id="CHEBI:15378"/>
        <dbReference type="ChEBI" id="CHEBI:30616"/>
        <dbReference type="ChEBI" id="CHEBI:43474"/>
        <dbReference type="ChEBI" id="CHEBI:456216"/>
        <dbReference type="EC" id="3.6.4.6"/>
    </reaction>
</comment>
<dbReference type="InterPro" id="IPR003959">
    <property type="entry name" value="ATPase_AAA_core"/>
</dbReference>
<evidence type="ECO:0000256" key="2">
    <source>
        <dbReference type="ARBA" id="ARBA00012674"/>
    </source>
</evidence>
<dbReference type="InterPro" id="IPR003593">
    <property type="entry name" value="AAA+_ATPase"/>
</dbReference>
<dbReference type="FunFam" id="3.40.50.300:FF:000567">
    <property type="entry name" value="ATPase, AAA family protein"/>
    <property type="match status" value="1"/>
</dbReference>
<dbReference type="InterPro" id="IPR003338">
    <property type="entry name" value="CDC4_N-term_subdom"/>
</dbReference>
<feature type="region of interest" description="Disordered" evidence="8">
    <location>
        <begin position="886"/>
        <end position="907"/>
    </location>
</feature>
<dbReference type="Pfam" id="PF17862">
    <property type="entry name" value="AAA_lid_3"/>
    <property type="match status" value="1"/>
</dbReference>
<dbReference type="CDD" id="cd19511">
    <property type="entry name" value="RecA-like_CDC48_r2-like"/>
    <property type="match status" value="1"/>
</dbReference>
<feature type="domain" description="AAA+ ATPase" evidence="9">
    <location>
        <begin position="654"/>
        <end position="792"/>
    </location>
</feature>
<dbReference type="SUPFAM" id="SSF50692">
    <property type="entry name" value="ADC-like"/>
    <property type="match status" value="1"/>
</dbReference>
<feature type="region of interest" description="Disordered" evidence="8">
    <location>
        <begin position="195"/>
        <end position="216"/>
    </location>
</feature>
<dbReference type="InterPro" id="IPR003960">
    <property type="entry name" value="ATPase_AAA_CS"/>
</dbReference>
<keyword evidence="4" id="KW-0547">Nucleotide-binding</keyword>
<evidence type="ECO:0000256" key="7">
    <source>
        <dbReference type="ARBA" id="ARBA00061477"/>
    </source>
</evidence>
<evidence type="ECO:0000256" key="3">
    <source>
        <dbReference type="ARBA" id="ARBA00022490"/>
    </source>
</evidence>
<dbReference type="PROSITE" id="PS00674">
    <property type="entry name" value="AAA"/>
    <property type="match status" value="2"/>
</dbReference>
<dbReference type="AlphaFoldDB" id="A0A8D0K955"/>
<comment type="similarity">
    <text evidence="7">Belongs to the AAA ATPase family. AFG2 subfamily.</text>
</comment>
<sequence>MSSKKNRKRLNQSTENSSPSASAASFPEGATASAVAAGTLVVINFLEKDDKVPKTFQNSLVQLGLNTMKSANICIGRPVLLTSLDGKQEVYTAWPVAGFPGGKVGLSEMAQKNVGVRVGDAIHVQPVLGAVLQAEEMDVALSDKNADINEEQLTGCLLRKLDGKIVLPGNFLYCTFYGRPCKLQVLGIKGADGTMLRKSQNDPDTDAGGMASEPSSITTSTLDLSLQLSQLDLEVSQNPTSSSTPYKLVDDRMINKAGDILSDVTQSPGNGNGLGLEEVTGLKCSFESAREVNEQPINEERLLKSPSVGAKCNTDTFYFISSTTRVNFTKICTKSKDQDNQLKVTYDMIGGLNSQLKEIREIIELPLKQPELFKSYGIPPPRGVLLYGPPGTGKTMIARAVANEVGAYVSVINGPEIISKFYGETEARLRQIFAEATLRHPSIIFIDELDALCPKREGAQNEVEKRVVASLLTLMDGIGSEGSEGQVLVLGATNRPHALDAALRRPGRFDKEIEIGVPNAQDRLDILQKLLRRVPHLLTEAELLQLANSAHGYVGADLKALCNEAGLYALRRVLRKQPNLPDSKVAGLVKITLKDFLQGMNDIRPSAMREVAIDVPNVSWSDIGGLENIKLKLKQAVEWPLKHPESFTQMGIQPPKGVLLYGPPGCSKTMIAKALANESGLNFLAIKGPELMNKYVGESERAVREIFRKARAVAPSIIFFDELDALAVERGSSSGAGNVADRVLAQLLTEMDGIEQLKDVTILAATNRPDRIDKALMRPGRIDRIIYVPLPDAATRREIFNLQFHSMPISKEVDLNELVLQTDTYSGAEQAFSPWNRRLGGLGVSAAWEILTARTGVPGDAVPPLAGRAGSGNCLNLLGGQGTTPHLLSRGGPPNFAPFAATPKKAG</sequence>
<dbReference type="FunFam" id="3.40.50.300:FF:000012">
    <property type="entry name" value="Transitional endoplasmic reticulum ATPase"/>
    <property type="match status" value="1"/>
</dbReference>
<dbReference type="SMART" id="SM01073">
    <property type="entry name" value="CDC48_N"/>
    <property type="match status" value="1"/>
</dbReference>
<dbReference type="FunFam" id="1.10.8.60:FF:000068">
    <property type="entry name" value="spermatogenesis-associated protein 5 isoform X1"/>
    <property type="match status" value="1"/>
</dbReference>
<organism evidence="11 12">
    <name type="scientific">Sus scrofa</name>
    <name type="common">Pig</name>
    <dbReference type="NCBI Taxonomy" id="9823"/>
    <lineage>
        <taxon>Eukaryota</taxon>
        <taxon>Metazoa</taxon>
        <taxon>Chordata</taxon>
        <taxon>Craniata</taxon>
        <taxon>Vertebrata</taxon>
        <taxon>Euteleostomi</taxon>
        <taxon>Mammalia</taxon>
        <taxon>Eutheria</taxon>
        <taxon>Laurasiatheria</taxon>
        <taxon>Artiodactyla</taxon>
        <taxon>Suina</taxon>
        <taxon>Suidae</taxon>
        <taxon>Sus</taxon>
    </lineage>
</organism>